<dbReference type="Gene3D" id="2.60.40.10">
    <property type="entry name" value="Immunoglobulins"/>
    <property type="match status" value="3"/>
</dbReference>
<feature type="region of interest" description="Disordered" evidence="5">
    <location>
        <begin position="151"/>
        <end position="183"/>
    </location>
</feature>
<protein>
    <submittedName>
        <fullName evidence="8">RIMS-binding protein 2</fullName>
    </submittedName>
</protein>
<dbReference type="SUPFAM" id="SSF49265">
    <property type="entry name" value="Fibronectin type III"/>
    <property type="match status" value="2"/>
</dbReference>
<name>A0ABQ7S6G7_9ACAR</name>
<feature type="domain" description="SH3" evidence="6">
    <location>
        <begin position="380"/>
        <end position="448"/>
    </location>
</feature>
<dbReference type="InterPro" id="IPR001452">
    <property type="entry name" value="SH3_domain"/>
</dbReference>
<feature type="region of interest" description="Disordered" evidence="5">
    <location>
        <begin position="1281"/>
        <end position="1303"/>
    </location>
</feature>
<dbReference type="SMART" id="SM00060">
    <property type="entry name" value="FN3"/>
    <property type="match status" value="3"/>
</dbReference>
<accession>A0ABQ7S6G7</accession>
<sequence>MSPNPSHLADDDDDIELIFRKSFYADKGYSSTTSNTPSASQYHRQQQQQQPPQYPAKSSTLSSMNHKSWSYELGDDDEYHHHEPSRYGASSRLSSGQTTSTAAAAAPAAAKQSTSASVTSRQLDDLMARLEQDNKILAELDRMITERRELKTATDNSCSGTDPFGIRHQQQQQSSSLKSASQNYLASSTTDSYSNAIANHTQHNNNNNNSALDFHSSLPSLQDYPATTATSSTVGIPARKSMLSTASITNNQYTNAPSKSSLIDRNVGANLRAGTFSLNLNFDDTTATRAASAASYMKPLSSYVQPYSCLQQQQHQQQQQQQQSAINTTSNLIGRATTSSSLGQQQQQQQQQQQLLQQQLFDEMRQIEDTVDSIDIPGRGRCKVYISRYEYDPFKQSPNENPDSELALSAGDFIMVFDDIDEDGYFIGEQLDGRRGYVPSNWLEKLSGEDLFEFQASVLYGQRGGTGELNDEDDGASYPPEFYDAILSDTICHTNFQHLLAPDDFHRMNDYVDLDDVVEIDDEYVSDFERADAEQNKRAVAPPQRLMLERQLNKSILIAWLHPNAAKGTIVSYQIYVDGVLKSTVPSGDRTKALLEGVDSSIPHRISVRAIDQNGRHSNDAGCTIVIGKNVPFAPSCVKASHITSDSALISWLPCNSNFHHVVAVNSVEVQTLRPGVYKHMISGLSANTLYRVSVRAKPGKLLAIDEKNPKKLEMLTTYVDFKTVPKSLPDAPVNVQVEAGPQQKTLLVTWLPLTLNNFGTSNGCPVTGYAVFAGHKKLADIDSPTGDHALLDLTDLECLHKKSVTVRTKSGENLSQDSMPCQIPDEYLKTSPKKVDSHHRTVKQGPAVSSNKSGGHVIRSSSATRNNKYHGGARSNPNFESDDSRSSIPAIEITKEAPTGADALNQQQQLESYSEEEFEQSMRVKTKAAQRSATRSSSAHRASHQAAVSSSGGSKPSSTHRRSKALSANKVRQMHPQQAARQLQREGVRYFVALFDYDPSSMSPNPDAAAEELAFKEGSIIKVYGDKGADGFYRGELNGRIGFVPCNVVSEIQDPATLSSYLMDKSGAIGGGQQFMITNDGTQPQTAVNNLRPPVKAPQSTSGRQRLQRAAMMEDLWRVDQNNVKCMVAMYDYDPQEHSPNADTEAEISFRAGDIIYVYGLMDTDGFYIGELERTKERGLVPSNFLEERLPPPAEMVAQQQQRQQRYDMMQVQQPTMGQMGQAPQQQSHVSLQQQIYLQRSINSNSNMNMNMMRPATQLMDQSIEQSRGDVGDYSLYQQQHQLQPQQQLQQSSGQVQQGNRMLQQAQTNMAANNGLISKQQQLMSLPTGKQQTVLNSLNNDTGNQSMRTGMRHQLHQSYPATSSQA</sequence>
<evidence type="ECO:0000256" key="3">
    <source>
        <dbReference type="ARBA" id="ARBA00022737"/>
    </source>
</evidence>
<organism evidence="8 9">
    <name type="scientific">Fragariocoptes setiger</name>
    <dbReference type="NCBI Taxonomy" id="1670756"/>
    <lineage>
        <taxon>Eukaryota</taxon>
        <taxon>Metazoa</taxon>
        <taxon>Ecdysozoa</taxon>
        <taxon>Arthropoda</taxon>
        <taxon>Chelicerata</taxon>
        <taxon>Arachnida</taxon>
        <taxon>Acari</taxon>
        <taxon>Acariformes</taxon>
        <taxon>Trombidiformes</taxon>
        <taxon>Prostigmata</taxon>
        <taxon>Eupodina</taxon>
        <taxon>Eriophyoidea</taxon>
        <taxon>Phytoptidae</taxon>
        <taxon>Fragariocoptes</taxon>
    </lineage>
</organism>
<reference evidence="8 9" key="1">
    <citation type="submission" date="2020-10" db="EMBL/GenBank/DDBJ databases">
        <authorList>
            <person name="Klimov P.B."/>
            <person name="Dyachkov S.M."/>
            <person name="Chetverikov P.E."/>
        </authorList>
    </citation>
    <scope>NUCLEOTIDE SEQUENCE [LARGE SCALE GENOMIC DNA]</scope>
    <source>
        <strain evidence="8">BMOC 18-1129-001#AD2665</strain>
        <tissue evidence="8">Entire mites</tissue>
    </source>
</reference>
<keyword evidence="3" id="KW-0677">Repeat</keyword>
<dbReference type="PANTHER" id="PTHR14234">
    <property type="entry name" value="RIM BINDING PROTEIN-RELATED"/>
    <property type="match status" value="1"/>
</dbReference>
<feature type="compositionally biased region" description="Low complexity" evidence="5">
    <location>
        <begin position="94"/>
        <end position="117"/>
    </location>
</feature>
<dbReference type="InterPro" id="IPR040325">
    <property type="entry name" value="RIMBP1/2/3"/>
</dbReference>
<feature type="domain" description="SH3" evidence="6">
    <location>
        <begin position="1123"/>
        <end position="1192"/>
    </location>
</feature>
<dbReference type="PROSITE" id="PS50853">
    <property type="entry name" value="FN3"/>
    <property type="match status" value="1"/>
</dbReference>
<gene>
    <name evidence="8" type="primary">RIMBP2</name>
    <name evidence="8" type="ORF">GZH46_02464</name>
</gene>
<dbReference type="PROSITE" id="PS50002">
    <property type="entry name" value="SH3"/>
    <property type="match status" value="3"/>
</dbReference>
<feature type="domain" description="Fibronectin type-III" evidence="7">
    <location>
        <begin position="542"/>
        <end position="631"/>
    </location>
</feature>
<dbReference type="PANTHER" id="PTHR14234:SF19">
    <property type="entry name" value="RIM-BINDING PROTEIN, ISOFORM F"/>
    <property type="match status" value="1"/>
</dbReference>
<dbReference type="InterPro" id="IPR036028">
    <property type="entry name" value="SH3-like_dom_sf"/>
</dbReference>
<evidence type="ECO:0000256" key="2">
    <source>
        <dbReference type="ARBA" id="ARBA00022443"/>
    </source>
</evidence>
<dbReference type="InterPro" id="IPR013783">
    <property type="entry name" value="Ig-like_fold"/>
</dbReference>
<dbReference type="SUPFAM" id="SSF50044">
    <property type="entry name" value="SH3-domain"/>
    <property type="match status" value="3"/>
</dbReference>
<dbReference type="CDD" id="cd12012">
    <property type="entry name" value="SH3_RIM-BP_2"/>
    <property type="match status" value="1"/>
</dbReference>
<dbReference type="EMBL" id="JAIFTH010000726">
    <property type="protein sequence ID" value="KAG9509028.1"/>
    <property type="molecule type" value="Genomic_DNA"/>
</dbReference>
<evidence type="ECO:0000259" key="7">
    <source>
        <dbReference type="PROSITE" id="PS50853"/>
    </source>
</evidence>
<dbReference type="SMART" id="SM00326">
    <property type="entry name" value="SH3"/>
    <property type="match status" value="3"/>
</dbReference>
<feature type="compositionally biased region" description="Low complexity" evidence="5">
    <location>
        <begin position="169"/>
        <end position="182"/>
    </location>
</feature>
<keyword evidence="2 4" id="KW-0728">SH3 domain</keyword>
<evidence type="ECO:0000256" key="5">
    <source>
        <dbReference type="SAM" id="MobiDB-lite"/>
    </source>
</evidence>
<keyword evidence="9" id="KW-1185">Reference proteome</keyword>
<comment type="caution">
    <text evidence="8">The sequence shown here is derived from an EMBL/GenBank/DDBJ whole genome shotgun (WGS) entry which is preliminary data.</text>
</comment>
<evidence type="ECO:0000313" key="9">
    <source>
        <dbReference type="Proteomes" id="UP000825002"/>
    </source>
</evidence>
<evidence type="ECO:0000313" key="8">
    <source>
        <dbReference type="EMBL" id="KAG9509028.1"/>
    </source>
</evidence>
<proteinExistence type="inferred from homology"/>
<feature type="compositionally biased region" description="Polar residues" evidence="5">
    <location>
        <begin position="29"/>
        <end position="44"/>
    </location>
</feature>
<feature type="compositionally biased region" description="Low complexity" evidence="5">
    <location>
        <begin position="1281"/>
        <end position="1299"/>
    </location>
</feature>
<dbReference type="CDD" id="cd00063">
    <property type="entry name" value="FN3"/>
    <property type="match status" value="2"/>
</dbReference>
<dbReference type="Pfam" id="PF14604">
    <property type="entry name" value="SH3_9"/>
    <property type="match status" value="1"/>
</dbReference>
<feature type="domain" description="SH3" evidence="6">
    <location>
        <begin position="987"/>
        <end position="1055"/>
    </location>
</feature>
<evidence type="ECO:0000256" key="4">
    <source>
        <dbReference type="PROSITE-ProRule" id="PRU00192"/>
    </source>
</evidence>
<dbReference type="Pfam" id="PF25523">
    <property type="entry name" value="Ig_RIMBP2"/>
    <property type="match status" value="1"/>
</dbReference>
<feature type="compositionally biased region" description="Polar residues" evidence="5">
    <location>
        <begin position="848"/>
        <end position="867"/>
    </location>
</feature>
<dbReference type="Gene3D" id="2.30.30.40">
    <property type="entry name" value="SH3 Domains"/>
    <property type="match status" value="3"/>
</dbReference>
<dbReference type="InterPro" id="IPR036116">
    <property type="entry name" value="FN3_sf"/>
</dbReference>
<feature type="compositionally biased region" description="Polar residues" evidence="5">
    <location>
        <begin position="807"/>
        <end position="820"/>
    </location>
</feature>
<feature type="region of interest" description="Disordered" evidence="5">
    <location>
        <begin position="807"/>
        <end position="887"/>
    </location>
</feature>
<evidence type="ECO:0000259" key="6">
    <source>
        <dbReference type="PROSITE" id="PS50002"/>
    </source>
</evidence>
<comment type="similarity">
    <text evidence="1">Belongs to the RIMBP family.</text>
</comment>
<dbReference type="Pfam" id="PF07653">
    <property type="entry name" value="SH3_2"/>
    <property type="match status" value="2"/>
</dbReference>
<feature type="compositionally biased region" description="Polar residues" evidence="5">
    <location>
        <begin position="56"/>
        <end position="68"/>
    </location>
</feature>
<dbReference type="InterPro" id="IPR057884">
    <property type="entry name" value="FN3_RIM-BP1/2/3"/>
</dbReference>
<dbReference type="InterPro" id="IPR003961">
    <property type="entry name" value="FN3_dom"/>
</dbReference>
<evidence type="ECO:0000256" key="1">
    <source>
        <dbReference type="ARBA" id="ARBA00010749"/>
    </source>
</evidence>
<feature type="compositionally biased region" description="Low complexity" evidence="5">
    <location>
        <begin position="930"/>
        <end position="958"/>
    </location>
</feature>
<feature type="region of interest" description="Disordered" evidence="5">
    <location>
        <begin position="27"/>
        <end position="120"/>
    </location>
</feature>
<feature type="region of interest" description="Disordered" evidence="5">
    <location>
        <begin position="910"/>
        <end position="983"/>
    </location>
</feature>
<dbReference type="InterPro" id="IPR035753">
    <property type="entry name" value="RIM-BP_SH3_2"/>
</dbReference>
<dbReference type="Proteomes" id="UP000825002">
    <property type="component" value="Unassembled WGS sequence"/>
</dbReference>